<reference evidence="9 10" key="1">
    <citation type="journal article" date="2007" name="Proc. Natl. Acad. Sci. U.S.A.">
        <title>Independent sorting-out of thousands of duplicated gene pairs in two yeast species descended from a whole-genome duplication.</title>
        <authorList>
            <person name="Scannell D.R."/>
            <person name="Frank A.C."/>
            <person name="Conant G.C."/>
            <person name="Byrne K.P."/>
            <person name="Woolfit M."/>
            <person name="Wolfe K.H."/>
        </authorList>
    </citation>
    <scope>NUCLEOTIDE SEQUENCE [LARGE SCALE GENOMIC DNA]</scope>
    <source>
        <strain evidence="10">ATCC 22028 / DSM 70294 / BCRC 21397 / CBS 2163 / NBRC 10782 / NRRL Y-8283 / UCD 57-17</strain>
    </source>
</reference>
<evidence type="ECO:0000256" key="2">
    <source>
        <dbReference type="ARBA" id="ARBA00006331"/>
    </source>
</evidence>
<gene>
    <name evidence="9" type="ORF">Kpol_1056p34</name>
</gene>
<dbReference type="KEGG" id="vpo:Kpol_1056p34"/>
<feature type="compositionally biased region" description="Acidic residues" evidence="7">
    <location>
        <begin position="64"/>
        <end position="74"/>
    </location>
</feature>
<dbReference type="EC" id="2.3.2.26" evidence="3"/>
<evidence type="ECO:0000256" key="1">
    <source>
        <dbReference type="ARBA" id="ARBA00000885"/>
    </source>
</evidence>
<dbReference type="EMBL" id="DS480416">
    <property type="protein sequence ID" value="EDO16833.1"/>
    <property type="molecule type" value="Genomic_DNA"/>
</dbReference>
<dbReference type="Gene3D" id="3.30.2410.10">
    <property type="entry name" value="Hect, E3 ligase catalytic domain"/>
    <property type="match status" value="1"/>
</dbReference>
<dbReference type="SUPFAM" id="SSF56204">
    <property type="entry name" value="Hect, E3 ligase catalytic domain"/>
    <property type="match status" value="1"/>
</dbReference>
<evidence type="ECO:0000256" key="7">
    <source>
        <dbReference type="SAM" id="MobiDB-lite"/>
    </source>
</evidence>
<dbReference type="GO" id="GO:1904855">
    <property type="term" value="F:proteasome regulatory particle binding"/>
    <property type="evidence" value="ECO:0007669"/>
    <property type="project" value="EnsemblFungi"/>
</dbReference>
<dbReference type="PANTHER" id="PTHR45670:SF1">
    <property type="entry name" value="E3 UBIQUITIN-PROTEIN LIGASE HECTD1"/>
    <property type="match status" value="1"/>
</dbReference>
<dbReference type="GO" id="GO:0035519">
    <property type="term" value="P:protein K29-linked ubiquitination"/>
    <property type="evidence" value="ECO:0007669"/>
    <property type="project" value="EnsemblFungi"/>
</dbReference>
<keyword evidence="5 6" id="KW-0833">Ubl conjugation pathway</keyword>
<dbReference type="Gene3D" id="3.30.2160.10">
    <property type="entry name" value="Hect, E3 ligase catalytic domain"/>
    <property type="match status" value="1"/>
</dbReference>
<evidence type="ECO:0000256" key="6">
    <source>
        <dbReference type="PROSITE-ProRule" id="PRU00104"/>
    </source>
</evidence>
<evidence type="ECO:0000313" key="9">
    <source>
        <dbReference type="EMBL" id="EDO16833.1"/>
    </source>
</evidence>
<feature type="active site" description="Glycyl thioester intermediate" evidence="6">
    <location>
        <position position="1433"/>
    </location>
</feature>
<organism evidence="10">
    <name type="scientific">Vanderwaltozyma polyspora (strain ATCC 22028 / DSM 70294 / BCRC 21397 / CBS 2163 / NBRC 10782 / NRRL Y-8283 / UCD 57-17)</name>
    <name type="common">Kluyveromyces polysporus</name>
    <dbReference type="NCBI Taxonomy" id="436907"/>
    <lineage>
        <taxon>Eukaryota</taxon>
        <taxon>Fungi</taxon>
        <taxon>Dikarya</taxon>
        <taxon>Ascomycota</taxon>
        <taxon>Saccharomycotina</taxon>
        <taxon>Saccharomycetes</taxon>
        <taxon>Saccharomycetales</taxon>
        <taxon>Saccharomycetaceae</taxon>
        <taxon>Vanderwaltozyma</taxon>
    </lineage>
</organism>
<comment type="catalytic activity">
    <reaction evidence="1">
        <text>S-ubiquitinyl-[E2 ubiquitin-conjugating enzyme]-L-cysteine + [acceptor protein]-L-lysine = [E2 ubiquitin-conjugating enzyme]-L-cysteine + N(6)-ubiquitinyl-[acceptor protein]-L-lysine.</text>
        <dbReference type="EC" id="2.3.2.26"/>
    </reaction>
</comment>
<dbReference type="PhylomeDB" id="A7TLP1"/>
<evidence type="ECO:0000256" key="3">
    <source>
        <dbReference type="ARBA" id="ARBA00012485"/>
    </source>
</evidence>
<dbReference type="GO" id="GO:0010994">
    <property type="term" value="P:free ubiquitin chain polymerization"/>
    <property type="evidence" value="ECO:0007669"/>
    <property type="project" value="EnsemblFungi"/>
</dbReference>
<name>A7TLP1_VANPO</name>
<keyword evidence="10" id="KW-1185">Reference proteome</keyword>
<dbReference type="OrthoDB" id="423283at2759"/>
<dbReference type="InParanoid" id="A7TLP1"/>
<dbReference type="PANTHER" id="PTHR45670">
    <property type="entry name" value="E3 UBIQUITIN-PROTEIN LIGASE TRIP12"/>
    <property type="match status" value="1"/>
</dbReference>
<dbReference type="OMA" id="FFTIHAQ"/>
<dbReference type="STRING" id="436907.A7TLP1"/>
<feature type="domain" description="HECT" evidence="8">
    <location>
        <begin position="1120"/>
        <end position="1466"/>
    </location>
</feature>
<evidence type="ECO:0000259" key="8">
    <source>
        <dbReference type="PROSITE" id="PS50237"/>
    </source>
</evidence>
<proteinExistence type="inferred from homology"/>
<feature type="region of interest" description="Disordered" evidence="7">
    <location>
        <begin position="1"/>
        <end position="74"/>
    </location>
</feature>
<dbReference type="InterPro" id="IPR011989">
    <property type="entry name" value="ARM-like"/>
</dbReference>
<feature type="compositionally biased region" description="Acidic residues" evidence="7">
    <location>
        <begin position="46"/>
        <end position="56"/>
    </location>
</feature>
<dbReference type="Proteomes" id="UP000000267">
    <property type="component" value="Unassembled WGS sequence"/>
</dbReference>
<dbReference type="InterPro" id="IPR035983">
    <property type="entry name" value="Hect_E3_ubiquitin_ligase"/>
</dbReference>
<dbReference type="Gene3D" id="3.90.1750.10">
    <property type="entry name" value="Hect, E3 ligase catalytic domains"/>
    <property type="match status" value="1"/>
</dbReference>
<dbReference type="SMART" id="SM00119">
    <property type="entry name" value="HECTc"/>
    <property type="match status" value="1"/>
</dbReference>
<protein>
    <recommendedName>
        <fullName evidence="3">HECT-type E3 ubiquitin transferase</fullName>
        <ecNumber evidence="3">2.3.2.26</ecNumber>
    </recommendedName>
</protein>
<comment type="similarity">
    <text evidence="2">Belongs to the UPL family. K-HECT subfamily.</text>
</comment>
<evidence type="ECO:0000256" key="5">
    <source>
        <dbReference type="ARBA" id="ARBA00022786"/>
    </source>
</evidence>
<dbReference type="InterPro" id="IPR000569">
    <property type="entry name" value="HECT_dom"/>
</dbReference>
<feature type="compositionally biased region" description="Acidic residues" evidence="7">
    <location>
        <begin position="15"/>
        <end position="29"/>
    </location>
</feature>
<keyword evidence="4" id="KW-0808">Transferase</keyword>
<dbReference type="InterPro" id="IPR016024">
    <property type="entry name" value="ARM-type_fold"/>
</dbReference>
<dbReference type="FunCoup" id="A7TLP1">
    <property type="interactions" value="1261"/>
</dbReference>
<dbReference type="Pfam" id="PF25579">
    <property type="entry name" value="TPR_TRIP12_N"/>
    <property type="match status" value="1"/>
</dbReference>
<accession>A7TLP1</accession>
<dbReference type="Gene3D" id="1.25.10.10">
    <property type="entry name" value="Leucine-rich Repeat Variant"/>
    <property type="match status" value="1"/>
</dbReference>
<dbReference type="eggNOG" id="KOG0170">
    <property type="taxonomic scope" value="Eukaryota"/>
</dbReference>
<dbReference type="Pfam" id="PF00632">
    <property type="entry name" value="HECT"/>
    <property type="match status" value="1"/>
</dbReference>
<dbReference type="InterPro" id="IPR045322">
    <property type="entry name" value="HECTD1/TRIP12-like"/>
</dbReference>
<dbReference type="eggNOG" id="KOG0168">
    <property type="taxonomic scope" value="Eukaryota"/>
</dbReference>
<dbReference type="GO" id="GO:0061630">
    <property type="term" value="F:ubiquitin protein ligase activity"/>
    <property type="evidence" value="ECO:0007669"/>
    <property type="project" value="UniProtKB-EC"/>
</dbReference>
<dbReference type="InterPro" id="IPR057948">
    <property type="entry name" value="TPR_TRIP12_N"/>
</dbReference>
<dbReference type="PROSITE" id="PS50237">
    <property type="entry name" value="HECT"/>
    <property type="match status" value="1"/>
</dbReference>
<dbReference type="GO" id="GO:0043161">
    <property type="term" value="P:proteasome-mediated ubiquitin-dependent protein catabolic process"/>
    <property type="evidence" value="ECO:0007669"/>
    <property type="project" value="TreeGrafter"/>
</dbReference>
<sequence length="1466" mass="166827">MNYYGESDSSRGEYDIEDDRLESVSDYDEWADRNEDSSDYGYDNMNGEDNDDEEGGFDANHSEGEDEEEDDNDDIEHRNLDCVEDDEDDYNHGSADDIEIGGHMESRAATLQELLGHLAHDLEARANNNDSNSSSDDVNRDHRIPFGTGFPDFLSMLGARRVEGSNGRFDRMRKLVANIRNAAEDPYIALESLRELSESLLMMNSVAIDRVIPVESLIKDICVIFSSPILIEELELQLMACRCIYNLFEVSPDCIGIAVEENIIPVLQGKLLEISYIDLAEQVLETLEYISRVQSRKVLEAGNLTSYIQFLDFFTIHAQRKAITIVSNACAKVKLSDFETIREVFPLLQSIFINSTDQNLITKLVNAVYGICGGLRKHINFDDLFTEEFIDHIFSLVSSPELPIDNKLKSIEILTVLVQSSQTISEHMIEGDKVNSMIYSCFNPYKKSQDALLGDILMFVPDNLLMAISRFLAFLFPPEMNNCFTIQNPNREKSIINQSNLNDFNVQIINMMVDIFTSSIDSGVRLYILIAILRIVSNMNSEAAKACKSKIVTLFELSYFKVDNLYNGNKTKMINANILQILLGILLTINEKFKDELFSTLRREGVFEGVELLHSHLDDMMSDDIENDTYDTESEKVQVESFLTDESKTKKDKGSDSEYEYDEMNIPEYVKPKKISFELLKRKSHNQILHSINNLCEDAFLLLDSNKEVIQESSESLQLVLLKLQKADVSNLQEEYWNDLWDDLKQDFLGENGISVHDFISSDLPKLLVDILRMGLNLNPVIKTSFFISFEPVMDKFINFLHMALSKAEKFTILECGLQGDEGGVASLGKEMNIKLVYKGDAKKDGIVPNLSTVTLSIHSIASLSTLNDFLKHKVTQSMFLDSLLSGLSNNSRNEDGSLNNLRNITFQFYDNETPLGLDTTIFSVVYKKWVANGTSITERWNETPTIYYKKLNKISPIDDEPMEQTLDSSYTIPDASKEILDSHAAEMVLRLLKFLHDSDIPQEKFINMKLSAKLSRQLDEPLIVASRVLPEWVIYLTSQYPFIFPLDTRIFFLQCTSFGYGRLIELWLNRSGKKIEQSSDDPLQQLGTVLKRKLRITRSDLFASGLKILENYGSNPNIIEIEYQDEAGTGLGPTLEFYATMSRDFAKKSLDIWSFGETEDENEIYIQRSLFPRPLETCTDQTKTLELFTYLGEFVAKAILDGRILDFRFNRLMFELIEESYNETSIRNSDVLTQLKRLSVVDYQLAKSLQYIFDQKNNNKAISDLELTFVLPGYGLELIEHGKNVPITSANVEEYISRVLSMMIEDGVKKQLNCFKEGFSRVFPYRNMLILTPNELVTMFGEAEEDWSAETLYSCITAEHGYTMDSQTIHDLVHIISNFDNQDRRLFLQFITGSPKLPIGGFKSLKPKLTVVLKHAEDGSSPDEYLPSVMTCANYLKLPKYSDKLIMSSRISQAIKEGSGAFLLS</sequence>
<dbReference type="RefSeq" id="XP_001644691.1">
    <property type="nucleotide sequence ID" value="XM_001644641.1"/>
</dbReference>
<dbReference type="HOGENOM" id="CLU_000366_1_1_1"/>
<dbReference type="SUPFAM" id="SSF48371">
    <property type="entry name" value="ARM repeat"/>
    <property type="match status" value="1"/>
</dbReference>
<dbReference type="GeneID" id="5545008"/>
<evidence type="ECO:0000256" key="4">
    <source>
        <dbReference type="ARBA" id="ARBA00022679"/>
    </source>
</evidence>
<evidence type="ECO:0000313" key="10">
    <source>
        <dbReference type="Proteomes" id="UP000000267"/>
    </source>
</evidence>